<evidence type="ECO:0000256" key="3">
    <source>
        <dbReference type="ARBA" id="ARBA00022989"/>
    </source>
</evidence>
<evidence type="ECO:0000256" key="2">
    <source>
        <dbReference type="ARBA" id="ARBA00022692"/>
    </source>
</evidence>
<feature type="compositionally biased region" description="Basic and acidic residues" evidence="5">
    <location>
        <begin position="650"/>
        <end position="660"/>
    </location>
</feature>
<evidence type="ECO:0000256" key="1">
    <source>
        <dbReference type="ARBA" id="ARBA00004370"/>
    </source>
</evidence>
<comment type="caution">
    <text evidence="8">The sequence shown here is derived from an EMBL/GenBank/DDBJ whole genome shotgun (WGS) entry which is preliminary data.</text>
</comment>
<dbReference type="InterPro" id="IPR012919">
    <property type="entry name" value="SUN_dom"/>
</dbReference>
<sequence length="1055" mass="115381">MSFSGTPLGQARRLDRETFLGKPSANGNRPPSPSRIIPASYTLPAPLRSPPRPSSPTREPHPDEGNSNEPALARFARQKQREAALLAARPGGTKVITSPPNPTRWNVKDTTVNIAAAFTQAANSGSDMAPTYNPNHSWASSSRTSTHVPRSTSVEYEQQASATQGRRLAVPNRFPGRGATAGQKPPSKSRSLQHVPDSEGEEVGPGGRAKSPFEQIVEAARNALDPAIYYLRQKSTEPENRSGEHSQASINGSHAGNDSSYNYEEEERFVQKSQAQTQSQRNAAKPRKGRISVDNQAWKPSTSDIEDSDDDEPEKRQRRKKNMSISRMTNLPTVVDGKTTKKRRPKGSKNISGGFDDDDGVSEDNSYTDISASMSAAQLRASVPRLSVEPPAEVSTDLSMDVAEQGLQSIPEVPEEDLAASKTASEKPRMRPRRTSRSTTPVPRSQRFSIGALLGTFIRYIVTTITGFLLFIVKLLSSTFFLFGRATGTVWDVLLNRPYQWVTGRNRGAVVSLVKYIVLGVSILTAWYALQNPAISSRLPSLSIGRQSPDPVFTAPGVPVANIDELVKRLTQIEAALTALSTDNAKIKLKTEDGVKSYADVLQRIGSVEGRITSEARRISDAESQARNGISRSINTVKQEVEDLQAQLEAQKRQQEKEKQQQQQQRPAEPANDEEARNRLRALEDRVGSVEGGVKEALELGKKVSSVPAPAPPAPAPSHGAAWWSKIISKTGNKEGLKITTPDGQDVTGLISHLVDNAVSVIGKDGLAKPDFAMYSAGGRVIPSLTSPTFEVKPSTVRSTIVGMLTGNGYAIGHPPVIAIEPGLHAGRCWPIAGPTGQLGVALAVPAFVDEITVDHVAKEVAFDMRTAPRQMEVWGLVEGQDNVEKLREYRQQKIAKRKEEFEAAGEVLDEEWEKRELEKEREGYPATLPKNPEYLRIAKFTYDIHASQNVQTFKIDPEVKELGVDFGVVVARVLNNWGHDSYTCLYRFRVHGQMLGEQATNPYDLLRLLILIGPSRNSLAPSKQVTLKLVTNSRIPPALPPSIHLAPCNAPHQY</sequence>
<feature type="region of interest" description="Disordered" evidence="5">
    <location>
        <begin position="650"/>
        <end position="676"/>
    </location>
</feature>
<dbReference type="GO" id="GO:0034993">
    <property type="term" value="C:meiotic nuclear membrane microtubule tethering complex"/>
    <property type="evidence" value="ECO:0007669"/>
    <property type="project" value="TreeGrafter"/>
</dbReference>
<evidence type="ECO:0000313" key="8">
    <source>
        <dbReference type="EMBL" id="RXW18527.1"/>
    </source>
</evidence>
<feature type="transmembrane region" description="Helical" evidence="6">
    <location>
        <begin position="513"/>
        <end position="530"/>
    </location>
</feature>
<feature type="transmembrane region" description="Helical" evidence="6">
    <location>
        <begin position="448"/>
        <end position="473"/>
    </location>
</feature>
<feature type="domain" description="SUN" evidence="7">
    <location>
        <begin position="778"/>
        <end position="996"/>
    </location>
</feature>
<feature type="region of interest" description="Disordered" evidence="5">
    <location>
        <begin position="122"/>
        <end position="214"/>
    </location>
</feature>
<name>A0A4Q2DFE2_9AGAR</name>
<keyword evidence="3 6" id="KW-1133">Transmembrane helix</keyword>
<feature type="compositionally biased region" description="Polar residues" evidence="5">
    <location>
        <begin position="323"/>
        <end position="332"/>
    </location>
</feature>
<dbReference type="EMBL" id="SDEE01000260">
    <property type="protein sequence ID" value="RXW18527.1"/>
    <property type="molecule type" value="Genomic_DNA"/>
</dbReference>
<evidence type="ECO:0000256" key="4">
    <source>
        <dbReference type="ARBA" id="ARBA00023136"/>
    </source>
</evidence>
<evidence type="ECO:0000256" key="6">
    <source>
        <dbReference type="SAM" id="Phobius"/>
    </source>
</evidence>
<protein>
    <recommendedName>
        <fullName evidence="7">SUN domain-containing protein</fullName>
    </recommendedName>
</protein>
<feature type="compositionally biased region" description="Low complexity" evidence="5">
    <location>
        <begin position="661"/>
        <end position="670"/>
    </location>
</feature>
<dbReference type="OrthoDB" id="342281at2759"/>
<feature type="region of interest" description="Disordered" evidence="5">
    <location>
        <begin position="409"/>
        <end position="443"/>
    </location>
</feature>
<keyword evidence="4 6" id="KW-0472">Membrane</keyword>
<feature type="compositionally biased region" description="Polar residues" evidence="5">
    <location>
        <begin position="245"/>
        <end position="262"/>
    </location>
</feature>
<dbReference type="Pfam" id="PF07738">
    <property type="entry name" value="Sad1_UNC"/>
    <property type="match status" value="2"/>
</dbReference>
<dbReference type="Gene3D" id="2.60.120.260">
    <property type="entry name" value="Galactose-binding domain-like"/>
    <property type="match status" value="1"/>
</dbReference>
<evidence type="ECO:0000313" key="9">
    <source>
        <dbReference type="Proteomes" id="UP000290288"/>
    </source>
</evidence>
<evidence type="ECO:0000256" key="5">
    <source>
        <dbReference type="SAM" id="MobiDB-lite"/>
    </source>
</evidence>
<feature type="compositionally biased region" description="Basic and acidic residues" evidence="5">
    <location>
        <begin position="234"/>
        <end position="244"/>
    </location>
</feature>
<dbReference type="PANTHER" id="PTHR12911">
    <property type="entry name" value="SAD1/UNC-84-LIKE PROTEIN-RELATED"/>
    <property type="match status" value="1"/>
</dbReference>
<gene>
    <name evidence="8" type="ORF">EST38_g7322</name>
</gene>
<feature type="region of interest" description="Disordered" evidence="5">
    <location>
        <begin position="1"/>
        <end position="106"/>
    </location>
</feature>
<dbReference type="InterPro" id="IPR045119">
    <property type="entry name" value="SUN1-5"/>
</dbReference>
<feature type="compositionally biased region" description="Polar residues" evidence="5">
    <location>
        <begin position="271"/>
        <end position="282"/>
    </location>
</feature>
<dbReference type="STRING" id="2316362.A0A4Q2DFE2"/>
<feature type="region of interest" description="Disordered" evidence="5">
    <location>
        <begin position="234"/>
        <end position="367"/>
    </location>
</feature>
<comment type="subcellular location">
    <subcellularLocation>
        <location evidence="1">Membrane</location>
    </subcellularLocation>
</comment>
<accession>A0A4Q2DFE2</accession>
<evidence type="ECO:0000259" key="7">
    <source>
        <dbReference type="PROSITE" id="PS51469"/>
    </source>
</evidence>
<keyword evidence="2 6" id="KW-0812">Transmembrane</keyword>
<organism evidence="8 9">
    <name type="scientific">Candolleomyces aberdarensis</name>
    <dbReference type="NCBI Taxonomy" id="2316362"/>
    <lineage>
        <taxon>Eukaryota</taxon>
        <taxon>Fungi</taxon>
        <taxon>Dikarya</taxon>
        <taxon>Basidiomycota</taxon>
        <taxon>Agaricomycotina</taxon>
        <taxon>Agaricomycetes</taxon>
        <taxon>Agaricomycetidae</taxon>
        <taxon>Agaricales</taxon>
        <taxon>Agaricineae</taxon>
        <taxon>Psathyrellaceae</taxon>
        <taxon>Candolleomyces</taxon>
    </lineage>
</organism>
<dbReference type="GO" id="GO:0043495">
    <property type="term" value="F:protein-membrane adaptor activity"/>
    <property type="evidence" value="ECO:0007669"/>
    <property type="project" value="TreeGrafter"/>
</dbReference>
<reference evidence="8 9" key="1">
    <citation type="submission" date="2019-01" db="EMBL/GenBank/DDBJ databases">
        <title>Draft genome sequence of Psathyrella aberdarensis IHI B618.</title>
        <authorList>
            <person name="Buettner E."/>
            <person name="Kellner H."/>
        </authorList>
    </citation>
    <scope>NUCLEOTIDE SEQUENCE [LARGE SCALE GENOMIC DNA]</scope>
    <source>
        <strain evidence="8 9">IHI B618</strain>
    </source>
</reference>
<dbReference type="Proteomes" id="UP000290288">
    <property type="component" value="Unassembled WGS sequence"/>
</dbReference>
<feature type="compositionally biased region" description="Polar residues" evidence="5">
    <location>
        <begin position="122"/>
        <end position="164"/>
    </location>
</feature>
<dbReference type="AlphaFoldDB" id="A0A4Q2DFE2"/>
<dbReference type="PROSITE" id="PS51469">
    <property type="entry name" value="SUN"/>
    <property type="match status" value="1"/>
</dbReference>
<proteinExistence type="predicted"/>
<dbReference type="PANTHER" id="PTHR12911:SF8">
    <property type="entry name" value="KLAROID PROTEIN-RELATED"/>
    <property type="match status" value="1"/>
</dbReference>
<keyword evidence="9" id="KW-1185">Reference proteome</keyword>